<proteinExistence type="predicted"/>
<gene>
    <name evidence="1" type="ORF">UX24_C0012G0010</name>
</gene>
<organism evidence="1 2">
    <name type="scientific">Candidatus Giovannonibacteria bacterium GW2011_GWB1_45_9b</name>
    <dbReference type="NCBI Taxonomy" id="1618653"/>
    <lineage>
        <taxon>Bacteria</taxon>
        <taxon>Candidatus Giovannoniibacteriota</taxon>
    </lineage>
</organism>
<dbReference type="AlphaFoldDB" id="A0A0G1N748"/>
<dbReference type="Proteomes" id="UP000034020">
    <property type="component" value="Unassembled WGS sequence"/>
</dbReference>
<evidence type="ECO:0000313" key="2">
    <source>
        <dbReference type="Proteomes" id="UP000034020"/>
    </source>
</evidence>
<name>A0A0G1N748_9BACT</name>
<dbReference type="EMBL" id="LCLL01000012">
    <property type="protein sequence ID" value="KKU16346.1"/>
    <property type="molecule type" value="Genomic_DNA"/>
</dbReference>
<evidence type="ECO:0000313" key="1">
    <source>
        <dbReference type="EMBL" id="KKU16346.1"/>
    </source>
</evidence>
<accession>A0A0G1N748</accession>
<protein>
    <submittedName>
        <fullName evidence="1">Uncharacterized protein</fullName>
    </submittedName>
</protein>
<reference evidence="1 2" key="1">
    <citation type="journal article" date="2015" name="Nature">
        <title>rRNA introns, odd ribosomes, and small enigmatic genomes across a large radiation of phyla.</title>
        <authorList>
            <person name="Brown C.T."/>
            <person name="Hug L.A."/>
            <person name="Thomas B.C."/>
            <person name="Sharon I."/>
            <person name="Castelle C.J."/>
            <person name="Singh A."/>
            <person name="Wilkins M.J."/>
            <person name="Williams K.H."/>
            <person name="Banfield J.F."/>
        </authorList>
    </citation>
    <scope>NUCLEOTIDE SEQUENCE [LARGE SCALE GENOMIC DNA]</scope>
</reference>
<comment type="caution">
    <text evidence="1">The sequence shown here is derived from an EMBL/GenBank/DDBJ whole genome shotgun (WGS) entry which is preliminary data.</text>
</comment>
<sequence length="150" mass="16595">MVERLPVKEKVPGSSPGRGALIEIEQEIAQFLFYPHTKALAFFAACPVGSRSDSFGVRTLAITWLDTSETVFIGTSEFSKEMLSFLSISERFEPRVERISFFFSHGPVLNFIVACSTNSKASLANLIRLSIWSPVSAKSSSRAYYSSTLI</sequence>